<feature type="region of interest" description="Disordered" evidence="1">
    <location>
        <begin position="87"/>
        <end position="182"/>
    </location>
</feature>
<feature type="region of interest" description="Disordered" evidence="1">
    <location>
        <begin position="374"/>
        <end position="442"/>
    </location>
</feature>
<reference evidence="2 3" key="1">
    <citation type="journal article" date="2019" name="Commun. Biol.">
        <title>The bagworm genome reveals a unique fibroin gene that provides high tensile strength.</title>
        <authorList>
            <person name="Kono N."/>
            <person name="Nakamura H."/>
            <person name="Ohtoshi R."/>
            <person name="Tomita M."/>
            <person name="Numata K."/>
            <person name="Arakawa K."/>
        </authorList>
    </citation>
    <scope>NUCLEOTIDE SEQUENCE [LARGE SCALE GENOMIC DNA]</scope>
</reference>
<feature type="compositionally biased region" description="Basic and acidic residues" evidence="1">
    <location>
        <begin position="223"/>
        <end position="238"/>
    </location>
</feature>
<name>A0A4C1X0D0_EUMVA</name>
<feature type="compositionally biased region" description="Low complexity" evidence="1">
    <location>
        <begin position="87"/>
        <end position="98"/>
    </location>
</feature>
<evidence type="ECO:0000313" key="3">
    <source>
        <dbReference type="Proteomes" id="UP000299102"/>
    </source>
</evidence>
<organism evidence="2 3">
    <name type="scientific">Eumeta variegata</name>
    <name type="common">Bagworm moth</name>
    <name type="synonym">Eumeta japonica</name>
    <dbReference type="NCBI Taxonomy" id="151549"/>
    <lineage>
        <taxon>Eukaryota</taxon>
        <taxon>Metazoa</taxon>
        <taxon>Ecdysozoa</taxon>
        <taxon>Arthropoda</taxon>
        <taxon>Hexapoda</taxon>
        <taxon>Insecta</taxon>
        <taxon>Pterygota</taxon>
        <taxon>Neoptera</taxon>
        <taxon>Endopterygota</taxon>
        <taxon>Lepidoptera</taxon>
        <taxon>Glossata</taxon>
        <taxon>Ditrysia</taxon>
        <taxon>Tineoidea</taxon>
        <taxon>Psychidae</taxon>
        <taxon>Oiketicinae</taxon>
        <taxon>Eumeta</taxon>
    </lineage>
</organism>
<sequence>MFQDDVFEELVQYLTSMRASFEKYFPEDKNTKMKLNSWIDNPFLPNMQKPETTSLTAYRNEMIREIERNQLRQVHDEKDGRLVSVVSPSRTRTRPSSTLMPVYRAPSATASSSSTSSGVSEVAAALRRRQKKPHALRMPQKKRVGTTDSLLAAAGLGDSSDGSRSEAGAPHSPTSYLSMPSVRSFPRGNVVEPLSRVLEPVSVRHLDIDSPSETPEATQRPSTSDKPKEPQEKVHKLPETVASNPDAVPRRQMASQLVRLGSIDKDPGVVGPLVWDLHRQRIKDASKPTSPAKTSTFVKNSANVSRMRQRFNELVDDALGLFGSPSSGPAPAAAPPHGTVCDRGKEEITQARNDNVQLPGSPYTARDTLRGRSAGLRAESSSNAGPSGLGEARPLTSFPRAPPPARRPPPARAWDQPQMPPTPTVNPAFVLSEGRLPPEDPALPLISAIKSEIQRVREHSRTDDN</sequence>
<dbReference type="OrthoDB" id="6624682at2759"/>
<protein>
    <submittedName>
        <fullName evidence="2">Uncharacterized protein</fullName>
    </submittedName>
</protein>
<evidence type="ECO:0000256" key="1">
    <source>
        <dbReference type="SAM" id="MobiDB-lite"/>
    </source>
</evidence>
<comment type="caution">
    <text evidence="2">The sequence shown here is derived from an EMBL/GenBank/DDBJ whole genome shotgun (WGS) entry which is preliminary data.</text>
</comment>
<proteinExistence type="predicted"/>
<feature type="compositionally biased region" description="Polar residues" evidence="1">
    <location>
        <begin position="211"/>
        <end position="222"/>
    </location>
</feature>
<evidence type="ECO:0000313" key="2">
    <source>
        <dbReference type="EMBL" id="GBP55799.1"/>
    </source>
</evidence>
<keyword evidence="3" id="KW-1185">Reference proteome</keyword>
<feature type="region of interest" description="Disordered" evidence="1">
    <location>
        <begin position="202"/>
        <end position="250"/>
    </location>
</feature>
<dbReference type="AlphaFoldDB" id="A0A4C1X0D0"/>
<gene>
    <name evidence="2" type="ORF">EVAR_50215_1</name>
</gene>
<dbReference type="Proteomes" id="UP000299102">
    <property type="component" value="Unassembled WGS sequence"/>
</dbReference>
<accession>A0A4C1X0D0</accession>
<feature type="compositionally biased region" description="Basic residues" evidence="1">
    <location>
        <begin position="126"/>
        <end position="144"/>
    </location>
</feature>
<dbReference type="STRING" id="151549.A0A4C1X0D0"/>
<dbReference type="EMBL" id="BGZK01000678">
    <property type="protein sequence ID" value="GBP55799.1"/>
    <property type="molecule type" value="Genomic_DNA"/>
</dbReference>
<feature type="compositionally biased region" description="Low complexity" evidence="1">
    <location>
        <begin position="105"/>
        <end position="125"/>
    </location>
</feature>
<feature type="compositionally biased region" description="Pro residues" evidence="1">
    <location>
        <begin position="400"/>
        <end position="411"/>
    </location>
</feature>